<proteinExistence type="predicted"/>
<gene>
    <name evidence="2" type="ORF">SDC9_180138</name>
</gene>
<dbReference type="AlphaFoldDB" id="A0A645H0Z7"/>
<reference evidence="2" key="1">
    <citation type="submission" date="2019-08" db="EMBL/GenBank/DDBJ databases">
        <authorList>
            <person name="Kucharzyk K."/>
            <person name="Murdoch R.W."/>
            <person name="Higgins S."/>
            <person name="Loffler F."/>
        </authorList>
    </citation>
    <scope>NUCLEOTIDE SEQUENCE</scope>
</reference>
<dbReference type="EMBL" id="VSSQ01084784">
    <property type="protein sequence ID" value="MPN32658.1"/>
    <property type="molecule type" value="Genomic_DNA"/>
</dbReference>
<organism evidence="2">
    <name type="scientific">bioreactor metagenome</name>
    <dbReference type="NCBI Taxonomy" id="1076179"/>
    <lineage>
        <taxon>unclassified sequences</taxon>
        <taxon>metagenomes</taxon>
        <taxon>ecological metagenomes</taxon>
    </lineage>
</organism>
<sequence>MDQERRSVPADDHSAGGDAVEHVPQAAGLRQFLAQGNDRGGHDDEVRHIPASFRKPLIQNVIADVEIHPQEFGGFFLVPLVTLKQIGLG</sequence>
<name>A0A645H0Z7_9ZZZZ</name>
<evidence type="ECO:0000313" key="2">
    <source>
        <dbReference type="EMBL" id="MPN32658.1"/>
    </source>
</evidence>
<accession>A0A645H0Z7</accession>
<comment type="caution">
    <text evidence="2">The sequence shown here is derived from an EMBL/GenBank/DDBJ whole genome shotgun (WGS) entry which is preliminary data.</text>
</comment>
<feature type="region of interest" description="Disordered" evidence="1">
    <location>
        <begin position="1"/>
        <end position="21"/>
    </location>
</feature>
<protein>
    <submittedName>
        <fullName evidence="2">Uncharacterized protein</fullName>
    </submittedName>
</protein>
<evidence type="ECO:0000256" key="1">
    <source>
        <dbReference type="SAM" id="MobiDB-lite"/>
    </source>
</evidence>